<feature type="transmembrane region" description="Helical" evidence="8">
    <location>
        <begin position="332"/>
        <end position="353"/>
    </location>
</feature>
<keyword evidence="7 8" id="KW-0472">Membrane</keyword>
<protein>
    <submittedName>
        <fullName evidence="9">Transport protein</fullName>
    </submittedName>
</protein>
<feature type="transmembrane region" description="Helical" evidence="8">
    <location>
        <begin position="247"/>
        <end position="264"/>
    </location>
</feature>
<accession>A0A0R1GRQ4</accession>
<keyword evidence="10" id="KW-1185">Reference proteome</keyword>
<dbReference type="Proteomes" id="UP000051461">
    <property type="component" value="Unassembled WGS sequence"/>
</dbReference>
<feature type="transmembrane region" description="Helical" evidence="8">
    <location>
        <begin position="40"/>
        <end position="62"/>
    </location>
</feature>
<feature type="transmembrane region" description="Helical" evidence="8">
    <location>
        <begin position="74"/>
        <end position="95"/>
    </location>
</feature>
<comment type="caution">
    <text evidence="9">The sequence shown here is derived from an EMBL/GenBank/DDBJ whole genome shotgun (WGS) entry which is preliminary data.</text>
</comment>
<evidence type="ECO:0000256" key="1">
    <source>
        <dbReference type="ARBA" id="ARBA00004651"/>
    </source>
</evidence>
<dbReference type="STRING" id="1423726.FC07_GL000629"/>
<dbReference type="RefSeq" id="WP_057905061.1">
    <property type="nucleotide sequence ID" value="NZ_AZDA01000092.1"/>
</dbReference>
<dbReference type="PANTHER" id="PTHR21716">
    <property type="entry name" value="TRANSMEMBRANE PROTEIN"/>
    <property type="match status" value="1"/>
</dbReference>
<dbReference type="InterPro" id="IPR002549">
    <property type="entry name" value="AI-2E-like"/>
</dbReference>
<dbReference type="EMBL" id="AZDA01000092">
    <property type="protein sequence ID" value="KRK34420.1"/>
    <property type="molecule type" value="Genomic_DNA"/>
</dbReference>
<dbReference type="GO" id="GO:0005886">
    <property type="term" value="C:plasma membrane"/>
    <property type="evidence" value="ECO:0007669"/>
    <property type="project" value="UniProtKB-SubCell"/>
</dbReference>
<evidence type="ECO:0000256" key="8">
    <source>
        <dbReference type="SAM" id="Phobius"/>
    </source>
</evidence>
<evidence type="ECO:0000256" key="6">
    <source>
        <dbReference type="ARBA" id="ARBA00022989"/>
    </source>
</evidence>
<comment type="similarity">
    <text evidence="2">Belongs to the autoinducer-2 exporter (AI-2E) (TC 2.A.86) family.</text>
</comment>
<dbReference type="PATRIC" id="fig|1423726.3.peg.652"/>
<gene>
    <name evidence="9" type="ORF">FC07_GL000629</name>
</gene>
<comment type="subcellular location">
    <subcellularLocation>
        <location evidence="1">Cell membrane</location>
        <topology evidence="1">Multi-pass membrane protein</topology>
    </subcellularLocation>
</comment>
<feature type="transmembrane region" description="Helical" evidence="8">
    <location>
        <begin position="160"/>
        <end position="185"/>
    </location>
</feature>
<evidence type="ECO:0000313" key="9">
    <source>
        <dbReference type="EMBL" id="KRK34420.1"/>
    </source>
</evidence>
<evidence type="ECO:0000256" key="4">
    <source>
        <dbReference type="ARBA" id="ARBA00022475"/>
    </source>
</evidence>
<sequence>MFERFHGSALFFWSVEILLVATIIFVCTRISFIFSPIGTFVSTLFIPIVIAGFLFYLFNPLIKFLGRFRIKRSWAIMLVFLLFFGGLVLIILAVIPNLIKQITQLIQQLPAFASEMERFVRQEIHNPWLRKIDFQQYIDQLNLSFGDILKSVLSSLTNSIGSVVGTITSVVVTAITVPVMLFYMLRDGERLIPNVQRLLPQRYRAEATDLLVKMGNTISSYIAGQLIECLFVGTFTFLGYLLIQMPYGFLLGFIAGICNIIPYVGPYIGIAPALLIAITVSPMEAVLVIIVVIVVQQVDGNLIYPNVIGRTLAIHPLTIIVLLLVAGNLAGIMGMILAIPVYAIAKTIVTYFWNIYQLRQKAAETLPLPAAPQPPDDESKN</sequence>
<dbReference type="OrthoDB" id="9793390at2"/>
<feature type="transmembrane region" description="Helical" evidence="8">
    <location>
        <begin position="307"/>
        <end position="326"/>
    </location>
</feature>
<organism evidence="9 10">
    <name type="scientific">Loigolactobacillus bifermentans DSM 20003</name>
    <dbReference type="NCBI Taxonomy" id="1423726"/>
    <lineage>
        <taxon>Bacteria</taxon>
        <taxon>Bacillati</taxon>
        <taxon>Bacillota</taxon>
        <taxon>Bacilli</taxon>
        <taxon>Lactobacillales</taxon>
        <taxon>Lactobacillaceae</taxon>
        <taxon>Loigolactobacillus</taxon>
    </lineage>
</organism>
<evidence type="ECO:0000256" key="3">
    <source>
        <dbReference type="ARBA" id="ARBA00022448"/>
    </source>
</evidence>
<dbReference type="GO" id="GO:0055085">
    <property type="term" value="P:transmembrane transport"/>
    <property type="evidence" value="ECO:0007669"/>
    <property type="project" value="TreeGrafter"/>
</dbReference>
<dbReference type="Pfam" id="PF01594">
    <property type="entry name" value="AI-2E_transport"/>
    <property type="match status" value="1"/>
</dbReference>
<dbReference type="PANTHER" id="PTHR21716:SF53">
    <property type="entry name" value="PERMEASE PERM-RELATED"/>
    <property type="match status" value="1"/>
</dbReference>
<feature type="transmembrane region" description="Helical" evidence="8">
    <location>
        <begin position="12"/>
        <end position="34"/>
    </location>
</feature>
<evidence type="ECO:0000256" key="2">
    <source>
        <dbReference type="ARBA" id="ARBA00009773"/>
    </source>
</evidence>
<reference evidence="9 10" key="1">
    <citation type="journal article" date="2015" name="Genome Announc.">
        <title>Expanding the biotechnology potential of lactobacilli through comparative genomics of 213 strains and associated genera.</title>
        <authorList>
            <person name="Sun Z."/>
            <person name="Harris H.M."/>
            <person name="McCann A."/>
            <person name="Guo C."/>
            <person name="Argimon S."/>
            <person name="Zhang W."/>
            <person name="Yang X."/>
            <person name="Jeffery I.B."/>
            <person name="Cooney J.C."/>
            <person name="Kagawa T.F."/>
            <person name="Liu W."/>
            <person name="Song Y."/>
            <person name="Salvetti E."/>
            <person name="Wrobel A."/>
            <person name="Rasinkangas P."/>
            <person name="Parkhill J."/>
            <person name="Rea M.C."/>
            <person name="O'Sullivan O."/>
            <person name="Ritari J."/>
            <person name="Douillard F.P."/>
            <person name="Paul Ross R."/>
            <person name="Yang R."/>
            <person name="Briner A.E."/>
            <person name="Felis G.E."/>
            <person name="de Vos W.M."/>
            <person name="Barrangou R."/>
            <person name="Klaenhammer T.R."/>
            <person name="Caufield P.W."/>
            <person name="Cui Y."/>
            <person name="Zhang H."/>
            <person name="O'Toole P.W."/>
        </authorList>
    </citation>
    <scope>NUCLEOTIDE SEQUENCE [LARGE SCALE GENOMIC DNA]</scope>
    <source>
        <strain evidence="9 10">DSM 20003</strain>
    </source>
</reference>
<keyword evidence="6 8" id="KW-1133">Transmembrane helix</keyword>
<name>A0A0R1GRQ4_9LACO</name>
<keyword evidence="5 8" id="KW-0812">Transmembrane</keyword>
<evidence type="ECO:0000256" key="7">
    <source>
        <dbReference type="ARBA" id="ARBA00023136"/>
    </source>
</evidence>
<feature type="transmembrane region" description="Helical" evidence="8">
    <location>
        <begin position="270"/>
        <end position="295"/>
    </location>
</feature>
<evidence type="ECO:0000313" key="10">
    <source>
        <dbReference type="Proteomes" id="UP000051461"/>
    </source>
</evidence>
<proteinExistence type="inferred from homology"/>
<dbReference type="AlphaFoldDB" id="A0A0R1GRQ4"/>
<keyword evidence="3" id="KW-0813">Transport</keyword>
<evidence type="ECO:0000256" key="5">
    <source>
        <dbReference type="ARBA" id="ARBA00022692"/>
    </source>
</evidence>
<keyword evidence="4" id="KW-1003">Cell membrane</keyword>